<gene>
    <name evidence="8" type="ORF">Vretimale_17164</name>
</gene>
<organism evidence="8 9">
    <name type="scientific">Volvox reticuliferus</name>
    <dbReference type="NCBI Taxonomy" id="1737510"/>
    <lineage>
        <taxon>Eukaryota</taxon>
        <taxon>Viridiplantae</taxon>
        <taxon>Chlorophyta</taxon>
        <taxon>core chlorophytes</taxon>
        <taxon>Chlorophyceae</taxon>
        <taxon>CS clade</taxon>
        <taxon>Chlamydomonadales</taxon>
        <taxon>Volvocaceae</taxon>
        <taxon>Volvox</taxon>
    </lineage>
</organism>
<dbReference type="SUPFAM" id="SSF50978">
    <property type="entry name" value="WD40 repeat-like"/>
    <property type="match status" value="1"/>
</dbReference>
<dbReference type="PANTHER" id="PTHR16288:SF0">
    <property type="entry name" value="TRNA (GUANINE-N(7)-)-METHYLTRANSFERASE NON-CATALYTIC SUBUNIT WDR4"/>
    <property type="match status" value="1"/>
</dbReference>
<comment type="subcellular location">
    <subcellularLocation>
        <location evidence="1">Nucleus</location>
    </subcellularLocation>
</comment>
<evidence type="ECO:0000313" key="8">
    <source>
        <dbReference type="EMBL" id="GIM14157.1"/>
    </source>
</evidence>
<feature type="region of interest" description="Disordered" evidence="7">
    <location>
        <begin position="1"/>
        <end position="26"/>
    </location>
</feature>
<dbReference type="AlphaFoldDB" id="A0A8J4GUI6"/>
<dbReference type="GO" id="GO:0005634">
    <property type="term" value="C:nucleus"/>
    <property type="evidence" value="ECO:0007669"/>
    <property type="project" value="UniProtKB-SubCell"/>
</dbReference>
<dbReference type="Pfam" id="PF00400">
    <property type="entry name" value="WD40"/>
    <property type="match status" value="3"/>
</dbReference>
<accession>A0A8J4GUI6</accession>
<dbReference type="GO" id="GO:0043527">
    <property type="term" value="C:tRNA methyltransferase complex"/>
    <property type="evidence" value="ECO:0007669"/>
    <property type="project" value="TreeGrafter"/>
</dbReference>
<keyword evidence="2 6" id="KW-0853">WD repeat</keyword>
<evidence type="ECO:0000256" key="5">
    <source>
        <dbReference type="ARBA" id="ARBA00023242"/>
    </source>
</evidence>
<dbReference type="InterPro" id="IPR036322">
    <property type="entry name" value="WD40_repeat_dom_sf"/>
</dbReference>
<dbReference type="Proteomes" id="UP000722791">
    <property type="component" value="Unassembled WGS sequence"/>
</dbReference>
<evidence type="ECO:0000256" key="3">
    <source>
        <dbReference type="ARBA" id="ARBA00022694"/>
    </source>
</evidence>
<evidence type="ECO:0000256" key="6">
    <source>
        <dbReference type="PROSITE-ProRule" id="PRU00221"/>
    </source>
</evidence>
<comment type="caution">
    <text evidence="8">The sequence shown here is derived from an EMBL/GenBank/DDBJ whole genome shotgun (WGS) entry which is preliminary data.</text>
</comment>
<dbReference type="GO" id="GO:0005829">
    <property type="term" value="C:cytosol"/>
    <property type="evidence" value="ECO:0007669"/>
    <property type="project" value="TreeGrafter"/>
</dbReference>
<feature type="repeat" description="WD" evidence="6">
    <location>
        <begin position="86"/>
        <end position="114"/>
    </location>
</feature>
<feature type="non-terminal residue" evidence="8">
    <location>
        <position position="350"/>
    </location>
</feature>
<keyword evidence="4" id="KW-0677">Repeat</keyword>
<dbReference type="InterPro" id="IPR028884">
    <property type="entry name" value="Trm82"/>
</dbReference>
<protein>
    <submittedName>
        <fullName evidence="8">Uncharacterized protein</fullName>
    </submittedName>
</protein>
<keyword evidence="3" id="KW-0819">tRNA processing</keyword>
<dbReference type="InterPro" id="IPR015943">
    <property type="entry name" value="WD40/YVTN_repeat-like_dom_sf"/>
</dbReference>
<dbReference type="InterPro" id="IPR001680">
    <property type="entry name" value="WD40_rpt"/>
</dbReference>
<dbReference type="SMART" id="SM00320">
    <property type="entry name" value="WD40"/>
    <property type="match status" value="3"/>
</dbReference>
<dbReference type="PANTHER" id="PTHR16288">
    <property type="entry name" value="WD40 REPEAT PROTEIN 4"/>
    <property type="match status" value="1"/>
</dbReference>
<proteinExistence type="predicted"/>
<dbReference type="InterPro" id="IPR019775">
    <property type="entry name" value="WD40_repeat_CS"/>
</dbReference>
<feature type="repeat" description="WD" evidence="6">
    <location>
        <begin position="269"/>
        <end position="291"/>
    </location>
</feature>
<feature type="compositionally biased region" description="Basic residues" evidence="7">
    <location>
        <begin position="1"/>
        <end position="12"/>
    </location>
</feature>
<evidence type="ECO:0000256" key="4">
    <source>
        <dbReference type="ARBA" id="ARBA00022737"/>
    </source>
</evidence>
<evidence type="ECO:0000256" key="1">
    <source>
        <dbReference type="ARBA" id="ARBA00004123"/>
    </source>
</evidence>
<evidence type="ECO:0000313" key="9">
    <source>
        <dbReference type="Proteomes" id="UP000722791"/>
    </source>
</evidence>
<dbReference type="PROSITE" id="PS50294">
    <property type="entry name" value="WD_REPEATS_REGION"/>
    <property type="match status" value="1"/>
</dbReference>
<dbReference type="Gene3D" id="2.130.10.10">
    <property type="entry name" value="YVTN repeat-like/Quinoprotein amine dehydrogenase"/>
    <property type="match status" value="1"/>
</dbReference>
<feature type="region of interest" description="Disordered" evidence="7">
    <location>
        <begin position="300"/>
        <end position="350"/>
    </location>
</feature>
<sequence>MGRRRWNKKHPDKARAQQQPRRPEDAADAPVRLLVLQPNSTVVGFAMGTRAVFVDYKTGGQIQLAGPNQPSAADVAAAVAAPGGPHTGTLRVLQFSPDGRFLLTGADDKVVKLWTCAPTAPGGAWHSVAAWRTPKKASAGGFTLNGSHALFADKFGDVLVGCVPAVGSGGAEEASISEPSPQVPSTLLGHFCTIVTGLASSPCGRFMATSDREYKVRISSLPEDPLQGSYEIQGYCLGHQDFVSCIAFAVQPDEHSGEGAAGKVRPSVLLSGSGDGTVRVWDFETCTQLSSYVASAPAAEPEAVARAAAEEEGDAAGAAGGGAGEGSSAPEELGGGEEASGGGDEGDDEG</sequence>
<evidence type="ECO:0000256" key="7">
    <source>
        <dbReference type="SAM" id="MobiDB-lite"/>
    </source>
</evidence>
<dbReference type="GO" id="GO:0036265">
    <property type="term" value="P:RNA (guanine-N7)-methylation"/>
    <property type="evidence" value="ECO:0007669"/>
    <property type="project" value="InterPro"/>
</dbReference>
<keyword evidence="5" id="KW-0539">Nucleus</keyword>
<dbReference type="GO" id="GO:0006400">
    <property type="term" value="P:tRNA modification"/>
    <property type="evidence" value="ECO:0007669"/>
    <property type="project" value="TreeGrafter"/>
</dbReference>
<name>A0A8J4GUI6_9CHLO</name>
<dbReference type="PROSITE" id="PS00678">
    <property type="entry name" value="WD_REPEATS_1"/>
    <property type="match status" value="1"/>
</dbReference>
<reference evidence="8" key="1">
    <citation type="journal article" date="2021" name="Proc. Natl. Acad. Sci. U.S.A.">
        <title>Three genomes in the algal genus Volvox reveal the fate of a haploid sex-determining region after a transition to homothallism.</title>
        <authorList>
            <person name="Yamamoto K."/>
            <person name="Hamaji T."/>
            <person name="Kawai-Toyooka H."/>
            <person name="Matsuzaki R."/>
            <person name="Takahashi F."/>
            <person name="Nishimura Y."/>
            <person name="Kawachi M."/>
            <person name="Noguchi H."/>
            <person name="Minakuchi Y."/>
            <person name="Umen J.G."/>
            <person name="Toyoda A."/>
            <person name="Nozaki H."/>
        </authorList>
    </citation>
    <scope>NUCLEOTIDE SEQUENCE</scope>
    <source>
        <strain evidence="8">NIES-3785</strain>
    </source>
</reference>
<dbReference type="PROSITE" id="PS50082">
    <property type="entry name" value="WD_REPEATS_2"/>
    <property type="match status" value="2"/>
</dbReference>
<dbReference type="EMBL" id="BNCQ01000054">
    <property type="protein sequence ID" value="GIM14157.1"/>
    <property type="molecule type" value="Genomic_DNA"/>
</dbReference>
<evidence type="ECO:0000256" key="2">
    <source>
        <dbReference type="ARBA" id="ARBA00022574"/>
    </source>
</evidence>